<dbReference type="Pfam" id="PF12799">
    <property type="entry name" value="LRR_4"/>
    <property type="match status" value="1"/>
</dbReference>
<dbReference type="Gene3D" id="3.80.10.10">
    <property type="entry name" value="Ribonuclease Inhibitor"/>
    <property type="match status" value="1"/>
</dbReference>
<evidence type="ECO:0000256" key="1">
    <source>
        <dbReference type="ARBA" id="ARBA00022614"/>
    </source>
</evidence>
<dbReference type="InterPro" id="IPR025875">
    <property type="entry name" value="Leu-rich_rpt_4"/>
</dbReference>
<evidence type="ECO:0000256" key="3">
    <source>
        <dbReference type="SAM" id="Phobius"/>
    </source>
</evidence>
<keyword evidence="3" id="KW-0812">Transmembrane</keyword>
<keyword evidence="2" id="KW-0677">Repeat</keyword>
<accession>A0A7S1CJQ7</accession>
<sequence length="627" mass="66645">MGRGTGAWDDHRPKVMAFCCCMTGLVMLIASSVIFAGRLGEEVALWYNVPLCQTSDPDFWVSVDLGASGGPVTCALPQHYEPDMATAGTVHANVLKKFFNAPDFSYKTLIMRSNHSDIWTLPANLQIELNGAYARTSSTLESGTGSAGGGATRRKLLKGSFGSSGFSGPSYRSRNGAYSYWGFGTPYYRGRYGRTSRSPTVTELTIVSVYSKAPVVGPRVTPNAEASTSTPGCNNEETGCEYTVSTPLLKDELTEATWNTGTVESMQSGSYGLQVQAVVQYKINGTDCFDPIDLATVPRIANPDPSKICPVGEVPWFVRRNYPTLFVVFATDQENTEAIIGYVFIPLACVILCCGTIGALSMSWDCCPSCGGRKGYAAYGGDGERLEMAANPAYAGGGGGSGPGTSIITYPRPVVPGSTMRVHDGDHRNLHGASSGYTTVDLTENDVSSLQGIDRCTSLQVLILVNNDLRSLHGIHSAAALQALDVTSNNLRDLSGLGNVPALSYLNVTSNDLTNLGGAGLVPTLRYLCVRNNDIKTLAGVGNFPGLTHLDAGNNALTTIAELPACQMLVGIDLSQNDLTNPEEIMALAGISLLAVLDIRGNDFSAMAKQQIRDHFAATKPAMRLES</sequence>
<keyword evidence="3" id="KW-1133">Transmembrane helix</keyword>
<proteinExistence type="predicted"/>
<gene>
    <name evidence="4" type="ORF">BSP0115_LOCUS13137</name>
</gene>
<dbReference type="SUPFAM" id="SSF52058">
    <property type="entry name" value="L domain-like"/>
    <property type="match status" value="1"/>
</dbReference>
<dbReference type="InterPro" id="IPR032675">
    <property type="entry name" value="LRR_dom_sf"/>
</dbReference>
<dbReference type="AlphaFoldDB" id="A0A7S1CJQ7"/>
<dbReference type="PROSITE" id="PS51450">
    <property type="entry name" value="LRR"/>
    <property type="match status" value="2"/>
</dbReference>
<reference evidence="4" key="1">
    <citation type="submission" date="2021-01" db="EMBL/GenBank/DDBJ databases">
        <authorList>
            <person name="Corre E."/>
            <person name="Pelletier E."/>
            <person name="Niang G."/>
            <person name="Scheremetjew M."/>
            <person name="Finn R."/>
            <person name="Kale V."/>
            <person name="Holt S."/>
            <person name="Cochrane G."/>
            <person name="Meng A."/>
            <person name="Brown T."/>
            <person name="Cohen L."/>
        </authorList>
    </citation>
    <scope>NUCLEOTIDE SEQUENCE</scope>
    <source>
        <strain evidence="4">Ms1</strain>
    </source>
</reference>
<dbReference type="SMART" id="SM00364">
    <property type="entry name" value="LRR_BAC"/>
    <property type="match status" value="4"/>
</dbReference>
<name>A0A7S1CJQ7_9STRA</name>
<organism evidence="4">
    <name type="scientific">Bicosoecida sp. CB-2014</name>
    <dbReference type="NCBI Taxonomy" id="1486930"/>
    <lineage>
        <taxon>Eukaryota</taxon>
        <taxon>Sar</taxon>
        <taxon>Stramenopiles</taxon>
        <taxon>Bigyra</taxon>
        <taxon>Opalozoa</taxon>
        <taxon>Bicosoecida</taxon>
    </lineage>
</organism>
<dbReference type="EMBL" id="HBFS01019597">
    <property type="protein sequence ID" value="CAD8919875.1"/>
    <property type="molecule type" value="Transcribed_RNA"/>
</dbReference>
<dbReference type="PANTHER" id="PTHR46652">
    <property type="entry name" value="LEUCINE-RICH REPEAT AND IQ DOMAIN-CONTAINING PROTEIN 1-RELATED"/>
    <property type="match status" value="1"/>
</dbReference>
<keyword evidence="1" id="KW-0433">Leucine-rich repeat</keyword>
<feature type="transmembrane region" description="Helical" evidence="3">
    <location>
        <begin position="339"/>
        <end position="364"/>
    </location>
</feature>
<evidence type="ECO:0000256" key="2">
    <source>
        <dbReference type="ARBA" id="ARBA00022737"/>
    </source>
</evidence>
<evidence type="ECO:0000313" key="4">
    <source>
        <dbReference type="EMBL" id="CAD8919875.1"/>
    </source>
</evidence>
<protein>
    <submittedName>
        <fullName evidence="4">Uncharacterized protein</fullName>
    </submittedName>
</protein>
<feature type="transmembrane region" description="Helical" evidence="3">
    <location>
        <begin position="15"/>
        <end position="36"/>
    </location>
</feature>
<dbReference type="PANTHER" id="PTHR46652:SF3">
    <property type="entry name" value="LEUCINE-RICH REPEAT-CONTAINING PROTEIN 9"/>
    <property type="match status" value="1"/>
</dbReference>
<dbReference type="InterPro" id="IPR050836">
    <property type="entry name" value="SDS22/Internalin_LRR"/>
</dbReference>
<dbReference type="InterPro" id="IPR001611">
    <property type="entry name" value="Leu-rich_rpt"/>
</dbReference>
<keyword evidence="3" id="KW-0472">Membrane</keyword>